<evidence type="ECO:0000313" key="3">
    <source>
        <dbReference type="Proteomes" id="UP000323506"/>
    </source>
</evidence>
<dbReference type="AlphaFoldDB" id="A0A5D2HAG4"/>
<feature type="transmembrane region" description="Helical" evidence="1">
    <location>
        <begin position="38"/>
        <end position="59"/>
    </location>
</feature>
<organism evidence="2 3">
    <name type="scientific">Gossypium darwinii</name>
    <name type="common">Darwin's cotton</name>
    <name type="synonym">Gossypium barbadense var. darwinii</name>
    <dbReference type="NCBI Taxonomy" id="34276"/>
    <lineage>
        <taxon>Eukaryota</taxon>
        <taxon>Viridiplantae</taxon>
        <taxon>Streptophyta</taxon>
        <taxon>Embryophyta</taxon>
        <taxon>Tracheophyta</taxon>
        <taxon>Spermatophyta</taxon>
        <taxon>Magnoliopsida</taxon>
        <taxon>eudicotyledons</taxon>
        <taxon>Gunneridae</taxon>
        <taxon>Pentapetalae</taxon>
        <taxon>rosids</taxon>
        <taxon>malvids</taxon>
        <taxon>Malvales</taxon>
        <taxon>Malvaceae</taxon>
        <taxon>Malvoideae</taxon>
        <taxon>Gossypium</taxon>
    </lineage>
</organism>
<keyword evidence="1" id="KW-1133">Transmembrane helix</keyword>
<keyword evidence="1" id="KW-0812">Transmembrane</keyword>
<keyword evidence="1" id="KW-0472">Membrane</keyword>
<evidence type="ECO:0000313" key="2">
    <source>
        <dbReference type="EMBL" id="TYH26579.1"/>
    </source>
</evidence>
<proteinExistence type="predicted"/>
<evidence type="ECO:0000256" key="1">
    <source>
        <dbReference type="SAM" id="Phobius"/>
    </source>
</evidence>
<name>A0A5D2HAG4_GOSDA</name>
<reference evidence="2 3" key="1">
    <citation type="submission" date="2019-06" db="EMBL/GenBank/DDBJ databases">
        <title>WGS assembly of Gossypium darwinii.</title>
        <authorList>
            <person name="Chen Z.J."/>
            <person name="Sreedasyam A."/>
            <person name="Ando A."/>
            <person name="Song Q."/>
            <person name="De L."/>
            <person name="Hulse-Kemp A."/>
            <person name="Ding M."/>
            <person name="Ye W."/>
            <person name="Kirkbride R."/>
            <person name="Jenkins J."/>
            <person name="Plott C."/>
            <person name="Lovell J."/>
            <person name="Lin Y.-M."/>
            <person name="Vaughn R."/>
            <person name="Liu B."/>
            <person name="Li W."/>
            <person name="Simpson S."/>
            <person name="Scheffler B."/>
            <person name="Saski C."/>
            <person name="Grover C."/>
            <person name="Hu G."/>
            <person name="Conover J."/>
            <person name="Carlson J."/>
            <person name="Shu S."/>
            <person name="Boston L."/>
            <person name="Williams M."/>
            <person name="Peterson D."/>
            <person name="Mcgee K."/>
            <person name="Jones D."/>
            <person name="Wendel J."/>
            <person name="Stelly D."/>
            <person name="Grimwood J."/>
            <person name="Schmutz J."/>
        </authorList>
    </citation>
    <scope>NUCLEOTIDE SEQUENCE [LARGE SCALE GENOMIC DNA]</scope>
    <source>
        <strain evidence="2">1808015.09</strain>
    </source>
</reference>
<accession>A0A5D2HAG4</accession>
<keyword evidence="3" id="KW-1185">Reference proteome</keyword>
<dbReference type="Proteomes" id="UP000323506">
    <property type="component" value="Chromosome A03"/>
</dbReference>
<gene>
    <name evidence="2" type="ORF">ES288_A03G263400v1</name>
</gene>
<dbReference type="EMBL" id="CM017690">
    <property type="protein sequence ID" value="TYH26579.1"/>
    <property type="molecule type" value="Genomic_DNA"/>
</dbReference>
<protein>
    <submittedName>
        <fullName evidence="2">Uncharacterized protein</fullName>
    </submittedName>
</protein>
<sequence length="101" mass="11993">VSLSLSRSPCFVFFFFLISSGFITNPQIYLFNPNLLPFLYRFSLSRSLLNFFPLIFLALRNQRPKHTHTLHCFLWFLKSPASSRTDFEWVYFSAVSLLRFL</sequence>
<feature type="non-terminal residue" evidence="2">
    <location>
        <position position="1"/>
    </location>
</feature>
<feature type="transmembrane region" description="Helical" evidence="1">
    <location>
        <begin position="12"/>
        <end position="32"/>
    </location>
</feature>